<evidence type="ECO:0000313" key="1">
    <source>
        <dbReference type="EMBL" id="QYT01898.1"/>
    </source>
</evidence>
<reference evidence="1 2" key="1">
    <citation type="journal article" date="2021" name="BMC Genomics">
        <title>Telomere-to-telomere genome assembly of asparaginase-producing Trichoderma simmonsii.</title>
        <authorList>
            <person name="Chung D."/>
            <person name="Kwon Y.M."/>
            <person name="Yang Y."/>
        </authorList>
    </citation>
    <scope>NUCLEOTIDE SEQUENCE [LARGE SCALE GENOMIC DNA]</scope>
    <source>
        <strain evidence="1 2">GH-Sj1</strain>
    </source>
</reference>
<organism evidence="1 2">
    <name type="scientific">Trichoderma simmonsii</name>
    <dbReference type="NCBI Taxonomy" id="1491479"/>
    <lineage>
        <taxon>Eukaryota</taxon>
        <taxon>Fungi</taxon>
        <taxon>Dikarya</taxon>
        <taxon>Ascomycota</taxon>
        <taxon>Pezizomycotina</taxon>
        <taxon>Sordariomycetes</taxon>
        <taxon>Hypocreomycetidae</taxon>
        <taxon>Hypocreales</taxon>
        <taxon>Hypocreaceae</taxon>
        <taxon>Trichoderma</taxon>
    </lineage>
</organism>
<proteinExistence type="predicted"/>
<gene>
    <name evidence="1" type="ORF">H0G86_008910</name>
</gene>
<sequence>MPLSRIKPPMNVMGDGLIVGDCLVGITPYSTCRNIKEASSVLHEPDAFIPLPCNSFAIPFCHSRGFVFANSFLVYEWFNYALRQYENSSDDKFQPNNPQVYVITRAKAQP</sequence>
<dbReference type="EMBL" id="CP075868">
    <property type="protein sequence ID" value="QYT01898.1"/>
    <property type="molecule type" value="Genomic_DNA"/>
</dbReference>
<evidence type="ECO:0000313" key="2">
    <source>
        <dbReference type="Proteomes" id="UP000826661"/>
    </source>
</evidence>
<name>A0A8G0PIK2_9HYPO</name>
<accession>A0A8G0PIK2</accession>
<dbReference type="AlphaFoldDB" id="A0A8G0PIK2"/>
<keyword evidence="2" id="KW-1185">Reference proteome</keyword>
<dbReference type="Proteomes" id="UP000826661">
    <property type="component" value="Chromosome V"/>
</dbReference>
<protein>
    <submittedName>
        <fullName evidence="1">Uncharacterized protein</fullName>
    </submittedName>
</protein>